<dbReference type="EMBL" id="KK100841">
    <property type="protein sequence ID" value="KIZ03486.1"/>
    <property type="molecule type" value="Genomic_DNA"/>
</dbReference>
<dbReference type="InterPro" id="IPR004046">
    <property type="entry name" value="GST_C"/>
</dbReference>
<reference evidence="3 4" key="1">
    <citation type="journal article" date="2013" name="BMC Genomics">
        <title>Reconstruction of the lipid metabolism for the microalga Monoraphidium neglectum from its genome sequence reveals characteristics suitable for biofuel production.</title>
        <authorList>
            <person name="Bogen C."/>
            <person name="Al-Dilaimi A."/>
            <person name="Albersmeier A."/>
            <person name="Wichmann J."/>
            <person name="Grundmann M."/>
            <person name="Rupp O."/>
            <person name="Lauersen K.J."/>
            <person name="Blifernez-Klassen O."/>
            <person name="Kalinowski J."/>
            <person name="Goesmann A."/>
            <person name="Mussgnug J.H."/>
            <person name="Kruse O."/>
        </authorList>
    </citation>
    <scope>NUCLEOTIDE SEQUENCE [LARGE SCALE GENOMIC DNA]</scope>
    <source>
        <strain evidence="3 4">SAG 48.87</strain>
    </source>
</reference>
<name>A0A0D2NDZ3_9CHLO</name>
<accession>A0A0D2NDZ3</accession>
<feature type="domain" description="GST C-terminal" evidence="2">
    <location>
        <begin position="91"/>
        <end position="211"/>
    </location>
</feature>
<dbReference type="SUPFAM" id="SSF52833">
    <property type="entry name" value="Thioredoxin-like"/>
    <property type="match status" value="1"/>
</dbReference>
<keyword evidence="4" id="KW-1185">Reference proteome</keyword>
<dbReference type="InterPro" id="IPR036282">
    <property type="entry name" value="Glutathione-S-Trfase_C_sf"/>
</dbReference>
<feature type="domain" description="GST N-terminal" evidence="1">
    <location>
        <begin position="9"/>
        <end position="93"/>
    </location>
</feature>
<dbReference type="GeneID" id="25737347"/>
<dbReference type="RefSeq" id="XP_013902505.1">
    <property type="nucleotide sequence ID" value="XM_014047051.1"/>
</dbReference>
<dbReference type="InterPro" id="IPR004045">
    <property type="entry name" value="Glutathione_S-Trfase_N"/>
</dbReference>
<dbReference type="InterPro" id="IPR010987">
    <property type="entry name" value="Glutathione-S-Trfase_C-like"/>
</dbReference>
<dbReference type="PROSITE" id="PS50405">
    <property type="entry name" value="GST_CTER"/>
    <property type="match status" value="1"/>
</dbReference>
<protein>
    <recommendedName>
        <fullName evidence="5">Glutathione S-transferase</fullName>
    </recommendedName>
</protein>
<organism evidence="3 4">
    <name type="scientific">Monoraphidium neglectum</name>
    <dbReference type="NCBI Taxonomy" id="145388"/>
    <lineage>
        <taxon>Eukaryota</taxon>
        <taxon>Viridiplantae</taxon>
        <taxon>Chlorophyta</taxon>
        <taxon>core chlorophytes</taxon>
        <taxon>Chlorophyceae</taxon>
        <taxon>CS clade</taxon>
        <taxon>Sphaeropleales</taxon>
        <taxon>Selenastraceae</taxon>
        <taxon>Monoraphidium</taxon>
    </lineage>
</organism>
<dbReference type="AlphaFoldDB" id="A0A0D2NDZ3"/>
<dbReference type="Pfam" id="PF14497">
    <property type="entry name" value="GST_C_3"/>
    <property type="match status" value="1"/>
</dbReference>
<dbReference type="KEGG" id="mng:MNEG_4470"/>
<proteinExistence type="predicted"/>
<evidence type="ECO:0000259" key="1">
    <source>
        <dbReference type="PROSITE" id="PS50404"/>
    </source>
</evidence>
<evidence type="ECO:0000259" key="2">
    <source>
        <dbReference type="PROSITE" id="PS50405"/>
    </source>
</evidence>
<dbReference type="PANTHER" id="PTHR11571:SF150">
    <property type="entry name" value="GLUTATHIONE S-TRANSFERASE"/>
    <property type="match status" value="1"/>
</dbReference>
<dbReference type="STRING" id="145388.A0A0D2NDZ3"/>
<evidence type="ECO:0000313" key="3">
    <source>
        <dbReference type="EMBL" id="KIZ03486.1"/>
    </source>
</evidence>
<dbReference type="InterPro" id="IPR050213">
    <property type="entry name" value="GST_superfamily"/>
</dbReference>
<gene>
    <name evidence="3" type="ORF">MNEG_4470</name>
</gene>
<dbReference type="GO" id="GO:0004364">
    <property type="term" value="F:glutathione transferase activity"/>
    <property type="evidence" value="ECO:0007669"/>
    <property type="project" value="TreeGrafter"/>
</dbReference>
<dbReference type="InterPro" id="IPR036249">
    <property type="entry name" value="Thioredoxin-like_sf"/>
</dbReference>
<dbReference type="OrthoDB" id="414243at2759"/>
<evidence type="ECO:0000313" key="4">
    <source>
        <dbReference type="Proteomes" id="UP000054498"/>
    </source>
</evidence>
<dbReference type="GO" id="GO:0006749">
    <property type="term" value="P:glutathione metabolic process"/>
    <property type="evidence" value="ECO:0007669"/>
    <property type="project" value="TreeGrafter"/>
</dbReference>
<dbReference type="Gene3D" id="3.40.30.10">
    <property type="entry name" value="Glutaredoxin"/>
    <property type="match status" value="1"/>
</dbReference>
<dbReference type="Gene3D" id="1.20.1050.10">
    <property type="match status" value="1"/>
</dbReference>
<dbReference type="PANTHER" id="PTHR11571">
    <property type="entry name" value="GLUTATHIONE S-TRANSFERASE"/>
    <property type="match status" value="1"/>
</dbReference>
<sequence>MAIVDPVTFKYLALPNGLAGRGGAVRFFLLAARVPYKEDLVDFAEWRAGVKQEVKDSGESPLGVLPVITVGSKRLIQHVATTRYLAKAQGLYGKDIDADLAADGVADEYVPWREAWVASLGGDDAKATYASARPKYYAGLEALLGYYGSTGASATAGGALTYADALLFSQIWDDTTTQGLDLLQSHQRLLAFFTAFKALPAISEYLGASKA</sequence>
<evidence type="ECO:0008006" key="5">
    <source>
        <dbReference type="Google" id="ProtNLM"/>
    </source>
</evidence>
<dbReference type="Proteomes" id="UP000054498">
    <property type="component" value="Unassembled WGS sequence"/>
</dbReference>
<dbReference type="SUPFAM" id="SSF47616">
    <property type="entry name" value="GST C-terminal domain-like"/>
    <property type="match status" value="1"/>
</dbReference>
<dbReference type="PROSITE" id="PS50404">
    <property type="entry name" value="GST_NTER"/>
    <property type="match status" value="1"/>
</dbReference>